<evidence type="ECO:0000256" key="10">
    <source>
        <dbReference type="ARBA" id="ARBA00023288"/>
    </source>
</evidence>
<name>A0AAF0DYG5_9BASI</name>
<evidence type="ECO:0000256" key="7">
    <source>
        <dbReference type="ARBA" id="ARBA00023134"/>
    </source>
</evidence>
<protein>
    <recommendedName>
        <fullName evidence="11">Guanine nucleotide-binding protein alpha-3 subunit</fullName>
    </recommendedName>
</protein>
<dbReference type="FunFam" id="1.10.400.10:FF:000007">
    <property type="entry name" value="Guanine nucleotide-binding protein subunit alpha"/>
    <property type="match status" value="1"/>
</dbReference>
<dbReference type="GO" id="GO:0031683">
    <property type="term" value="F:G-protein beta/gamma-subunit complex binding"/>
    <property type="evidence" value="ECO:0007669"/>
    <property type="project" value="InterPro"/>
</dbReference>
<dbReference type="GO" id="GO:0046872">
    <property type="term" value="F:metal ion binding"/>
    <property type="evidence" value="ECO:0007669"/>
    <property type="project" value="UniProtKB-KW"/>
</dbReference>
<evidence type="ECO:0000256" key="2">
    <source>
        <dbReference type="ARBA" id="ARBA00011356"/>
    </source>
</evidence>
<keyword evidence="9" id="KW-0807">Transducer</keyword>
<evidence type="ECO:0000256" key="12">
    <source>
        <dbReference type="PIRSR" id="PIRSR601019-1"/>
    </source>
</evidence>
<feature type="binding site" evidence="12">
    <location>
        <begin position="205"/>
        <end position="209"/>
    </location>
    <ligand>
        <name>GTP</name>
        <dbReference type="ChEBI" id="CHEBI:37565"/>
    </ligand>
</feature>
<organism evidence="15 16">
    <name type="scientific">Malassezia brasiliensis</name>
    <dbReference type="NCBI Taxonomy" id="1821822"/>
    <lineage>
        <taxon>Eukaryota</taxon>
        <taxon>Fungi</taxon>
        <taxon>Dikarya</taxon>
        <taxon>Basidiomycota</taxon>
        <taxon>Ustilaginomycotina</taxon>
        <taxon>Malasseziomycetes</taxon>
        <taxon>Malasseziales</taxon>
        <taxon>Malasseziaceae</taxon>
        <taxon>Malassezia</taxon>
    </lineage>
</organism>
<reference evidence="15" key="1">
    <citation type="submission" date="2023-03" db="EMBL/GenBank/DDBJ databases">
        <title>Mating type loci evolution in Malassezia.</title>
        <authorList>
            <person name="Coelho M.A."/>
        </authorList>
    </citation>
    <scope>NUCLEOTIDE SEQUENCE</scope>
    <source>
        <strain evidence="15">CBS 14135</strain>
    </source>
</reference>
<evidence type="ECO:0000256" key="13">
    <source>
        <dbReference type="PIRSR" id="PIRSR601019-2"/>
    </source>
</evidence>
<keyword evidence="3" id="KW-0519">Myristate</keyword>
<evidence type="ECO:0000256" key="5">
    <source>
        <dbReference type="ARBA" id="ARBA00022741"/>
    </source>
</evidence>
<dbReference type="InterPro" id="IPR011025">
    <property type="entry name" value="GproteinA_insert"/>
</dbReference>
<keyword evidence="16" id="KW-1185">Reference proteome</keyword>
<keyword evidence="8" id="KW-0564">Palmitate</keyword>
<feature type="region of interest" description="Disordered" evidence="14">
    <location>
        <begin position="1"/>
        <end position="28"/>
    </location>
</feature>
<dbReference type="InterPro" id="IPR002975">
    <property type="entry name" value="Fungi_Gprotein_alpha"/>
</dbReference>
<keyword evidence="5 12" id="KW-0547">Nucleotide-binding</keyword>
<proteinExistence type="inferred from homology"/>
<dbReference type="GO" id="GO:0005834">
    <property type="term" value="C:heterotrimeric G-protein complex"/>
    <property type="evidence" value="ECO:0007669"/>
    <property type="project" value="InterPro"/>
</dbReference>
<evidence type="ECO:0000313" key="15">
    <source>
        <dbReference type="EMBL" id="WFC95860.1"/>
    </source>
</evidence>
<dbReference type="Gene3D" id="1.10.400.10">
    <property type="entry name" value="GI Alpha 1, domain 2-like"/>
    <property type="match status" value="1"/>
</dbReference>
<evidence type="ECO:0000256" key="6">
    <source>
        <dbReference type="ARBA" id="ARBA00022842"/>
    </source>
</evidence>
<dbReference type="CDD" id="cd00066">
    <property type="entry name" value="G-alpha"/>
    <property type="match status" value="1"/>
</dbReference>
<dbReference type="SUPFAM" id="SSF52540">
    <property type="entry name" value="P-loop containing nucleoside triphosphate hydrolases"/>
    <property type="match status" value="1"/>
</dbReference>
<dbReference type="SMART" id="SM00275">
    <property type="entry name" value="G_alpha"/>
    <property type="match status" value="1"/>
</dbReference>
<dbReference type="PROSITE" id="PS51882">
    <property type="entry name" value="G_ALPHA"/>
    <property type="match status" value="1"/>
</dbReference>
<evidence type="ECO:0000256" key="9">
    <source>
        <dbReference type="ARBA" id="ARBA00023224"/>
    </source>
</evidence>
<dbReference type="Gene3D" id="3.40.50.300">
    <property type="entry name" value="P-loop containing nucleotide triphosphate hydrolases"/>
    <property type="match status" value="1"/>
</dbReference>
<dbReference type="FunFam" id="3.40.50.300:FF:000181">
    <property type="entry name" value="Guanine nucleotide-binding protein subunit alpha"/>
    <property type="match status" value="1"/>
</dbReference>
<dbReference type="PRINTS" id="PR01241">
    <property type="entry name" value="GPROTEINAFNG"/>
</dbReference>
<feature type="compositionally biased region" description="Basic and acidic residues" evidence="14">
    <location>
        <begin position="12"/>
        <end position="28"/>
    </location>
</feature>
<evidence type="ECO:0000256" key="1">
    <source>
        <dbReference type="ARBA" id="ARBA00005804"/>
    </source>
</evidence>
<evidence type="ECO:0000256" key="14">
    <source>
        <dbReference type="SAM" id="MobiDB-lite"/>
    </source>
</evidence>
<evidence type="ECO:0000256" key="3">
    <source>
        <dbReference type="ARBA" id="ARBA00022707"/>
    </source>
</evidence>
<feature type="binding site" evidence="12">
    <location>
        <begin position="274"/>
        <end position="277"/>
    </location>
    <ligand>
        <name>GTP</name>
        <dbReference type="ChEBI" id="CHEBI:37565"/>
    </ligand>
</feature>
<feature type="binding site" evidence="12">
    <location>
        <begin position="47"/>
        <end position="52"/>
    </location>
    <ligand>
        <name>GTP</name>
        <dbReference type="ChEBI" id="CHEBI:37565"/>
    </ligand>
</feature>
<dbReference type="GO" id="GO:0010255">
    <property type="term" value="P:glucose mediated signaling pathway"/>
    <property type="evidence" value="ECO:0007669"/>
    <property type="project" value="UniProtKB-ARBA"/>
</dbReference>
<keyword evidence="4 13" id="KW-0479">Metal-binding</keyword>
<dbReference type="PANTHER" id="PTHR10218">
    <property type="entry name" value="GTP-BINDING PROTEIN ALPHA SUBUNIT"/>
    <property type="match status" value="1"/>
</dbReference>
<keyword evidence="7 12" id="KW-0342">GTP-binding</keyword>
<evidence type="ECO:0000256" key="11">
    <source>
        <dbReference type="ARBA" id="ARBA00074365"/>
    </source>
</evidence>
<feature type="binding site" evidence="13">
    <location>
        <position position="51"/>
    </location>
    <ligand>
        <name>Mg(2+)</name>
        <dbReference type="ChEBI" id="CHEBI:18420"/>
    </ligand>
</feature>
<dbReference type="SUPFAM" id="SSF47895">
    <property type="entry name" value="Transducin (alpha subunit), insertion domain"/>
    <property type="match status" value="1"/>
</dbReference>
<dbReference type="AlphaFoldDB" id="A0AAF0DYG5"/>
<dbReference type="GO" id="GO:0005737">
    <property type="term" value="C:cytoplasm"/>
    <property type="evidence" value="ECO:0007669"/>
    <property type="project" value="TreeGrafter"/>
</dbReference>
<gene>
    <name evidence="15" type="primary">GPA2</name>
    <name evidence="15" type="ORF">MBRA1_002514</name>
</gene>
<keyword evidence="6 13" id="KW-0460">Magnesium</keyword>
<feature type="binding site" evidence="12">
    <location>
        <begin position="180"/>
        <end position="186"/>
    </location>
    <ligand>
        <name>GTP</name>
        <dbReference type="ChEBI" id="CHEBI:37565"/>
    </ligand>
</feature>
<comment type="subunit">
    <text evidence="2">G proteins are composed of 3 units; alpha, beta and gamma. The alpha chain contains the guanine nucleotide binding site.</text>
</comment>
<dbReference type="GO" id="GO:0005525">
    <property type="term" value="F:GTP binding"/>
    <property type="evidence" value="ECO:0007669"/>
    <property type="project" value="UniProtKB-KW"/>
</dbReference>
<dbReference type="Pfam" id="PF00503">
    <property type="entry name" value="G-alpha"/>
    <property type="match status" value="1"/>
</dbReference>
<dbReference type="InterPro" id="IPR001019">
    <property type="entry name" value="Gprotein_alpha_su"/>
</dbReference>
<evidence type="ECO:0000256" key="8">
    <source>
        <dbReference type="ARBA" id="ARBA00023139"/>
    </source>
</evidence>
<dbReference type="InterPro" id="IPR027417">
    <property type="entry name" value="P-loop_NTPase"/>
</dbReference>
<dbReference type="PANTHER" id="PTHR10218:SF369">
    <property type="entry name" value="GUANINE NUCLEOTIDE-BINDING PROTEIN ALPHA-2 SUBUNIT"/>
    <property type="match status" value="1"/>
</dbReference>
<accession>A0AAF0DYG5</accession>
<evidence type="ECO:0000256" key="4">
    <source>
        <dbReference type="ARBA" id="ARBA00022723"/>
    </source>
</evidence>
<sequence>MGACFSGPARGGDQDAKQKSLDIDKRIDEDSKRGKSEYKILLLGSGESGKSTIVKQMKIIHQNGFTPDELLMYRLTVIKNLIDSAQTVVLALRRFSLEPQELANREAADRILEYNVPADANLTLPAEMGAMIASLWKDPVIPMLLDRRGEFYLMDNAVYFFEHAQRIASTTYLPSEQDVLHARSKTVGIMETHFRMGELSIHLVDVGGQRSERRKWIHCFEAVTSIIFCVALSEYDQVLLEDSRQNRMAESLVLFESVVNSRWFARTSIVLLLNKIDIFRQKIPRHPLSDYFPEYTGGDDVNKAAKYILWRFTLANRAKLNIYPHLTQATDTSNIRLVFAAVKETLLQNSLRETGLL</sequence>
<dbReference type="GO" id="GO:0003924">
    <property type="term" value="F:GTPase activity"/>
    <property type="evidence" value="ECO:0007669"/>
    <property type="project" value="InterPro"/>
</dbReference>
<feature type="binding site" evidence="13">
    <location>
        <position position="186"/>
    </location>
    <ligand>
        <name>Mg(2+)</name>
        <dbReference type="ChEBI" id="CHEBI:18420"/>
    </ligand>
</feature>
<dbReference type="FunFam" id="3.40.50.300:FF:000692">
    <property type="entry name" value="Guanine nucleotide-binding protein subunit alpha"/>
    <property type="match status" value="1"/>
</dbReference>
<dbReference type="EMBL" id="CP119953">
    <property type="protein sequence ID" value="WFC95860.1"/>
    <property type="molecule type" value="Genomic_DNA"/>
</dbReference>
<comment type="similarity">
    <text evidence="1">Belongs to the G-alpha family.</text>
</comment>
<feature type="binding site" evidence="12">
    <location>
        <position position="329"/>
    </location>
    <ligand>
        <name>GTP</name>
        <dbReference type="ChEBI" id="CHEBI:37565"/>
    </ligand>
</feature>
<dbReference type="GO" id="GO:0007189">
    <property type="term" value="P:adenylate cyclase-activating G protein-coupled receptor signaling pathway"/>
    <property type="evidence" value="ECO:0007669"/>
    <property type="project" value="TreeGrafter"/>
</dbReference>
<keyword evidence="10" id="KW-0449">Lipoprotein</keyword>
<dbReference type="PRINTS" id="PR00318">
    <property type="entry name" value="GPROTEINA"/>
</dbReference>
<evidence type="ECO:0000313" key="16">
    <source>
        <dbReference type="Proteomes" id="UP001216638"/>
    </source>
</evidence>
<dbReference type="Proteomes" id="UP001216638">
    <property type="component" value="Chromosome 3"/>
</dbReference>
<dbReference type="GO" id="GO:0032502">
    <property type="term" value="P:developmental process"/>
    <property type="evidence" value="ECO:0007669"/>
    <property type="project" value="UniProtKB-ARBA"/>
</dbReference>
<dbReference type="GO" id="GO:0001664">
    <property type="term" value="F:G protein-coupled receptor binding"/>
    <property type="evidence" value="ECO:0007669"/>
    <property type="project" value="InterPro"/>
</dbReference>